<name>A0A248JXG1_9PROT</name>
<dbReference type="Proteomes" id="UP000197153">
    <property type="component" value="Chromosome 2"/>
</dbReference>
<evidence type="ECO:0000313" key="2">
    <source>
        <dbReference type="Proteomes" id="UP000197153"/>
    </source>
</evidence>
<proteinExistence type="predicted"/>
<gene>
    <name evidence="1" type="ORF">Y958_20805</name>
</gene>
<dbReference type="InterPro" id="IPR006311">
    <property type="entry name" value="TAT_signal"/>
</dbReference>
<reference evidence="1 2" key="1">
    <citation type="submission" date="2017-06" db="EMBL/GenBank/DDBJ databases">
        <title>Complete genome sequence of Nitrospirillum amazonense strain CBAmC, an endophytic nitrogen-fixing and plant growth-promoting bacterium, isolated from sugarcane.</title>
        <authorList>
            <person name="Schwab S."/>
            <person name="dos Santos Teixeira K.R."/>
            <person name="Simoes Araujo J.L."/>
            <person name="Soares Vidal M."/>
            <person name="Borges de Freitas H.R."/>
            <person name="Rivello Crivelaro A.L."/>
            <person name="Bueno de Camargo Nunes A."/>
            <person name="dos Santos C.M."/>
            <person name="Palmeira da Silva Rosa D."/>
            <person name="da Silva Padilha D."/>
            <person name="da Silva E."/>
            <person name="Araujo Terra L."/>
            <person name="Soares Mendes V."/>
            <person name="Farinelli L."/>
            <person name="Magalhaes Cruz L."/>
            <person name="Baldani J.I."/>
        </authorList>
    </citation>
    <scope>NUCLEOTIDE SEQUENCE [LARGE SCALE GENOMIC DNA]</scope>
    <source>
        <strain evidence="1 2">CBAmC</strain>
    </source>
</reference>
<dbReference type="PROSITE" id="PS51318">
    <property type="entry name" value="TAT"/>
    <property type="match status" value="1"/>
</dbReference>
<protein>
    <submittedName>
        <fullName evidence="1">Uncharacterized protein</fullName>
    </submittedName>
</protein>
<dbReference type="KEGG" id="nao:Y958_20805"/>
<dbReference type="AlphaFoldDB" id="A0A248JXG1"/>
<accession>A0A248JXG1</accession>
<organism evidence="1 2">
    <name type="scientific">Nitrospirillum viridazoti CBAmc</name>
    <dbReference type="NCBI Taxonomy" id="1441467"/>
    <lineage>
        <taxon>Bacteria</taxon>
        <taxon>Pseudomonadati</taxon>
        <taxon>Pseudomonadota</taxon>
        <taxon>Alphaproteobacteria</taxon>
        <taxon>Rhodospirillales</taxon>
        <taxon>Azospirillaceae</taxon>
        <taxon>Nitrospirillum</taxon>
        <taxon>Nitrospirillum viridazoti</taxon>
    </lineage>
</organism>
<sequence length="294" mass="30772">MGLDRRMFIRAMSGGAALAVAAGRVSALRAMPEDTGAEAGPVRFLLSALPLWTEGEGDGATGPMPDMARAILRRAGQPGHLEVMPQLRLYDELMRAGTVVFALSDNHPPDSRLSGTQLPGTKLPDAPGAGREGMPAIVFVPLAPVLQMPLAVVARAGTRLASPEDVRALGPVASTRTTGGSVARLMDRLGVPLVPAPSLESALRMLRAGRVNGVVGAEVMLDALISRLGLADELGSKWRVGVMEGWLSCSRDAAATKAAQDLRRAADELRAEGVFDQIVERYLGVPVQPAGPVP</sequence>
<dbReference type="Gene3D" id="3.40.190.10">
    <property type="entry name" value="Periplasmic binding protein-like II"/>
    <property type="match status" value="2"/>
</dbReference>
<dbReference type="EMBL" id="CP022111">
    <property type="protein sequence ID" value="ASG23269.1"/>
    <property type="molecule type" value="Genomic_DNA"/>
</dbReference>
<keyword evidence="2" id="KW-1185">Reference proteome</keyword>
<evidence type="ECO:0000313" key="1">
    <source>
        <dbReference type="EMBL" id="ASG23269.1"/>
    </source>
</evidence>
<dbReference type="SUPFAM" id="SSF53850">
    <property type="entry name" value="Periplasmic binding protein-like II"/>
    <property type="match status" value="1"/>
</dbReference>